<dbReference type="SUPFAM" id="SSF55729">
    <property type="entry name" value="Acyl-CoA N-acyltransferases (Nat)"/>
    <property type="match status" value="2"/>
</dbReference>
<evidence type="ECO:0000259" key="1">
    <source>
        <dbReference type="PROSITE" id="PS51186"/>
    </source>
</evidence>
<dbReference type="CDD" id="cd04301">
    <property type="entry name" value="NAT_SF"/>
    <property type="match status" value="1"/>
</dbReference>
<dbReference type="RefSeq" id="WP_045248448.1">
    <property type="nucleotide sequence ID" value="NZ_JYIY01000079.1"/>
</dbReference>
<dbReference type="PATRIC" id="fig|400772.4.peg.2569"/>
<organism evidence="2 3">
    <name type="scientific">Microbacterium ginsengisoli</name>
    <dbReference type="NCBI Taxonomy" id="400772"/>
    <lineage>
        <taxon>Bacteria</taxon>
        <taxon>Bacillati</taxon>
        <taxon>Actinomycetota</taxon>
        <taxon>Actinomycetes</taxon>
        <taxon>Micrococcales</taxon>
        <taxon>Microbacteriaceae</taxon>
        <taxon>Microbacterium</taxon>
    </lineage>
</organism>
<dbReference type="InterPro" id="IPR016181">
    <property type="entry name" value="Acyl_CoA_acyltransferase"/>
</dbReference>
<dbReference type="GO" id="GO:0016747">
    <property type="term" value="F:acyltransferase activity, transferring groups other than amino-acyl groups"/>
    <property type="evidence" value="ECO:0007669"/>
    <property type="project" value="InterPro"/>
</dbReference>
<dbReference type="Proteomes" id="UP000033451">
    <property type="component" value="Unassembled WGS sequence"/>
</dbReference>
<dbReference type="STRING" id="400772.RR49_02557"/>
<evidence type="ECO:0000313" key="3">
    <source>
        <dbReference type="Proteomes" id="UP000033451"/>
    </source>
</evidence>
<dbReference type="AlphaFoldDB" id="A0A0F0LSS9"/>
<dbReference type="Gene3D" id="3.40.630.30">
    <property type="match status" value="1"/>
</dbReference>
<reference evidence="2 3" key="1">
    <citation type="submission" date="2015-02" db="EMBL/GenBank/DDBJ databases">
        <title>Draft genome sequences of ten Microbacterium spp. with emphasis on heavy metal contaminated environments.</title>
        <authorList>
            <person name="Corretto E."/>
        </authorList>
    </citation>
    <scope>NUCLEOTIDE SEQUENCE [LARGE SCALE GENOMIC DNA]</scope>
    <source>
        <strain evidence="2 3">DSM 18659</strain>
    </source>
</reference>
<dbReference type="Pfam" id="PF00583">
    <property type="entry name" value="Acetyltransf_1"/>
    <property type="match status" value="1"/>
</dbReference>
<proteinExistence type="predicted"/>
<comment type="caution">
    <text evidence="2">The sequence shown here is derived from an EMBL/GenBank/DDBJ whole genome shotgun (WGS) entry which is preliminary data.</text>
</comment>
<dbReference type="PROSITE" id="PS51186">
    <property type="entry name" value="GNAT"/>
    <property type="match status" value="1"/>
</dbReference>
<evidence type="ECO:0000313" key="2">
    <source>
        <dbReference type="EMBL" id="KJL35335.1"/>
    </source>
</evidence>
<accession>A0A0F0LSS9</accession>
<sequence>MDTPPVSFVPLTIPARIDDADATDFIDMVEVRNRIYLEISGNADEDQTPAELLPHYQDDPDRTRLVWLVRDEGAPIGRVTVDAFHTPGARSAYLLVELLREVWGRGIGTAGFDLAERTARELGRTVMQTFAEHPAASGEHLASPTGFGRIPRDHTARFLEGRGYVLGQVERKSVFDLHADASVVVAAGEAAAEFAVGYEVVQWEYPTPEEFTLDYAWMKSRMSTDTPVGDMEVDEEVWDADRVRRMEQRYLDSGERVLVTAARHVASGRLCAFNELASRTDPTLASSQMDTLVLSEHRGHRLGMLVKCAGLRRWRELVPDSPRLLTFNAEENRPMLSINETLGFAPAAYIGAWRRDLE</sequence>
<name>A0A0F0LSS9_9MICO</name>
<feature type="domain" description="N-acetyltransferase" evidence="1">
    <location>
        <begin position="15"/>
        <end position="171"/>
    </location>
</feature>
<dbReference type="EMBL" id="JYIY01000079">
    <property type="protein sequence ID" value="KJL35335.1"/>
    <property type="molecule type" value="Genomic_DNA"/>
</dbReference>
<keyword evidence="3" id="KW-1185">Reference proteome</keyword>
<dbReference type="OrthoDB" id="4119890at2"/>
<gene>
    <name evidence="2" type="ORF">RR49_02557</name>
</gene>
<protein>
    <recommendedName>
        <fullName evidence="1">N-acetyltransferase domain-containing protein</fullName>
    </recommendedName>
</protein>
<dbReference type="InterPro" id="IPR000182">
    <property type="entry name" value="GNAT_dom"/>
</dbReference>